<evidence type="ECO:0000313" key="4">
    <source>
        <dbReference type="EMBL" id="KAA3519275.1"/>
    </source>
</evidence>
<dbReference type="OrthoDB" id="9795089at2"/>
<proteinExistence type="inferred from homology"/>
<dbReference type="SUPFAM" id="SSF103378">
    <property type="entry name" value="2-methylcitrate dehydratase PrpD"/>
    <property type="match status" value="1"/>
</dbReference>
<dbReference type="PANTHER" id="PTHR16943">
    <property type="entry name" value="2-METHYLCITRATE DEHYDRATASE-RELATED"/>
    <property type="match status" value="1"/>
</dbReference>
<gene>
    <name evidence="4" type="ORF">DXT89_26320</name>
    <name evidence="5" type="ORF">GOZ95_26115</name>
</gene>
<dbReference type="InterPro" id="IPR042188">
    <property type="entry name" value="MmgE/PrpD_sf_2"/>
</dbReference>
<name>A0A368NHQ5_AGRVI</name>
<reference evidence="5 6" key="2">
    <citation type="submission" date="2019-12" db="EMBL/GenBank/DDBJ databases">
        <title>Whole-genome sequencing of Allorhizobium vitis.</title>
        <authorList>
            <person name="Gan H.M."/>
            <person name="Szegedi E."/>
            <person name="Burr T."/>
            <person name="Savka M.A."/>
        </authorList>
    </citation>
    <scope>NUCLEOTIDE SEQUENCE [LARGE SCALE GENOMIC DNA]</scope>
    <source>
        <strain evidence="5 6">CG989</strain>
    </source>
</reference>
<evidence type="ECO:0000259" key="2">
    <source>
        <dbReference type="Pfam" id="PF03972"/>
    </source>
</evidence>
<dbReference type="EMBL" id="QUSG01000038">
    <property type="protein sequence ID" value="KAA3519275.1"/>
    <property type="molecule type" value="Genomic_DNA"/>
</dbReference>
<dbReference type="GO" id="GO:0016829">
    <property type="term" value="F:lyase activity"/>
    <property type="evidence" value="ECO:0007669"/>
    <property type="project" value="InterPro"/>
</dbReference>
<dbReference type="InterPro" id="IPR005656">
    <property type="entry name" value="MmgE_PrpD"/>
</dbReference>
<dbReference type="Proteomes" id="UP000436692">
    <property type="component" value="Unassembled WGS sequence"/>
</dbReference>
<feature type="domain" description="MmgE/PrpD C-terminal" evidence="3">
    <location>
        <begin position="283"/>
        <end position="428"/>
    </location>
</feature>
<dbReference type="Pfam" id="PF03972">
    <property type="entry name" value="MmgE_PrpD_N"/>
    <property type="match status" value="1"/>
</dbReference>
<dbReference type="InterPro" id="IPR045337">
    <property type="entry name" value="MmgE_PrpD_C"/>
</dbReference>
<accession>A0A368NHQ5</accession>
<dbReference type="InterPro" id="IPR042183">
    <property type="entry name" value="MmgE/PrpD_sf_1"/>
</dbReference>
<evidence type="ECO:0000313" key="6">
    <source>
        <dbReference type="Proteomes" id="UP000436692"/>
    </source>
</evidence>
<evidence type="ECO:0000313" key="7">
    <source>
        <dbReference type="Proteomes" id="UP000436911"/>
    </source>
</evidence>
<evidence type="ECO:0000256" key="1">
    <source>
        <dbReference type="ARBA" id="ARBA00006174"/>
    </source>
</evidence>
<dbReference type="Pfam" id="PF19305">
    <property type="entry name" value="MmgE_PrpD_C"/>
    <property type="match status" value="1"/>
</dbReference>
<dbReference type="EMBL" id="WPHM01000023">
    <property type="protein sequence ID" value="MUZ60909.1"/>
    <property type="molecule type" value="Genomic_DNA"/>
</dbReference>
<evidence type="ECO:0000313" key="5">
    <source>
        <dbReference type="EMBL" id="MUZ60909.1"/>
    </source>
</evidence>
<dbReference type="Gene3D" id="1.10.4100.10">
    <property type="entry name" value="2-methylcitrate dehydratase PrpD"/>
    <property type="match status" value="1"/>
</dbReference>
<dbReference type="PANTHER" id="PTHR16943:SF8">
    <property type="entry name" value="2-METHYLCITRATE DEHYDRATASE"/>
    <property type="match status" value="1"/>
</dbReference>
<evidence type="ECO:0000259" key="3">
    <source>
        <dbReference type="Pfam" id="PF19305"/>
    </source>
</evidence>
<dbReference type="InterPro" id="IPR045336">
    <property type="entry name" value="MmgE_PrpD_N"/>
</dbReference>
<dbReference type="InterPro" id="IPR036148">
    <property type="entry name" value="MmgE/PrpD_sf"/>
</dbReference>
<comment type="caution">
    <text evidence="4">The sequence shown here is derived from an EMBL/GenBank/DDBJ whole genome shotgun (WGS) entry which is preliminary data.</text>
</comment>
<reference evidence="4 7" key="1">
    <citation type="submission" date="2018-08" db="EMBL/GenBank/DDBJ databases">
        <title>Genome sequencing of Agrobacterium vitis strain ICMP 10754.</title>
        <authorList>
            <person name="Visnovsky S.B."/>
            <person name="Pitman A.R."/>
        </authorList>
    </citation>
    <scope>NUCLEOTIDE SEQUENCE [LARGE SCALE GENOMIC DNA]</scope>
    <source>
        <strain evidence="4 7">ICMP 10754</strain>
    </source>
</reference>
<organism evidence="4 7">
    <name type="scientific">Agrobacterium vitis</name>
    <name type="common">Rhizobium vitis</name>
    <dbReference type="NCBI Taxonomy" id="373"/>
    <lineage>
        <taxon>Bacteria</taxon>
        <taxon>Pseudomonadati</taxon>
        <taxon>Pseudomonadota</taxon>
        <taxon>Alphaproteobacteria</taxon>
        <taxon>Hyphomicrobiales</taxon>
        <taxon>Rhizobiaceae</taxon>
        <taxon>Rhizobium/Agrobacterium group</taxon>
        <taxon>Agrobacterium</taxon>
    </lineage>
</organism>
<sequence length="460" mass="48844">MTVRNPADRRNGTIVMAISATTRLSEFIANVRELPTEVSEKAKLHIADTLACIYAGSASEAVALLERVCAPSDDNAPFIAPGLGRWSDPALAAMLIGVCAHADDFDDTSEYSMNGHPSAPIVSALIPTAVATKASGMAMLRAYAVGIEVACKLGSAIGTAHTRRGWHTMSTLGTLGAAAAAAHLRGLHTGQTERALAIASSFAGGLLGNTGTMTKSLHCGRAAQAAYLAAALAEQGFSAGADILEAENGFLAALTDRSKDRIDLSGIGDVWELVSPGLAVKLYPCCSCTHLAIDGAIEIQRRHAIDPERIEQVTCAVREECTHYLRFPNPATGIEGKFSMNYTVAVALARGKVTLDDFETAALGHDDIALLMPKVHMVVRPDEKDAGEIEVILKGGLRLTAYRDVPRGSPETPADWEDIIGKLRDGLARAGRLRPVHPETLFAGLREMDKQSEFLDLLRT</sequence>
<feature type="domain" description="MmgE/PrpD N-terminal" evidence="2">
    <location>
        <begin position="23"/>
        <end position="259"/>
    </location>
</feature>
<dbReference type="Proteomes" id="UP000436911">
    <property type="component" value="Unassembled WGS sequence"/>
</dbReference>
<comment type="similarity">
    <text evidence="1">Belongs to the PrpD family.</text>
</comment>
<protein>
    <submittedName>
        <fullName evidence="4">MmgE/PrpD family protein</fullName>
    </submittedName>
</protein>
<dbReference type="Gene3D" id="3.30.1330.120">
    <property type="entry name" value="2-methylcitrate dehydratase PrpD"/>
    <property type="match status" value="1"/>
</dbReference>
<dbReference type="AlphaFoldDB" id="A0A368NHQ5"/>